<evidence type="ECO:0000313" key="2">
    <source>
        <dbReference type="EMBL" id="KAG6436817.1"/>
    </source>
</evidence>
<dbReference type="InterPro" id="IPR044514">
    <property type="entry name" value="VIN3-like"/>
</dbReference>
<evidence type="ECO:0000259" key="1">
    <source>
        <dbReference type="Pfam" id="PF23380"/>
    </source>
</evidence>
<organism evidence="2">
    <name type="scientific">Salvia splendens</name>
    <name type="common">Scarlet sage</name>
    <dbReference type="NCBI Taxonomy" id="180675"/>
    <lineage>
        <taxon>Eukaryota</taxon>
        <taxon>Viridiplantae</taxon>
        <taxon>Streptophyta</taxon>
        <taxon>Embryophyta</taxon>
        <taxon>Tracheophyta</taxon>
        <taxon>Spermatophyta</taxon>
        <taxon>Magnoliopsida</taxon>
        <taxon>eudicotyledons</taxon>
        <taxon>Gunneridae</taxon>
        <taxon>Pentapetalae</taxon>
        <taxon>asterids</taxon>
        <taxon>lamiids</taxon>
        <taxon>Lamiales</taxon>
        <taxon>Lamiaceae</taxon>
        <taxon>Nepetoideae</taxon>
        <taxon>Mentheae</taxon>
        <taxon>Salviinae</taxon>
        <taxon>Salvia</taxon>
        <taxon>Salvia subgen. Calosphace</taxon>
        <taxon>core Calosphace</taxon>
    </lineage>
</organism>
<feature type="domain" description="VIN3-like C-terminal" evidence="1">
    <location>
        <begin position="138"/>
        <end position="190"/>
    </location>
</feature>
<protein>
    <recommendedName>
        <fullName evidence="1">VIN3-like C-terminal domain-containing protein</fullName>
    </recommendedName>
</protein>
<evidence type="ECO:0000313" key="3">
    <source>
        <dbReference type="Proteomes" id="UP000298416"/>
    </source>
</evidence>
<dbReference type="GO" id="GO:0010048">
    <property type="term" value="P:vernalization response"/>
    <property type="evidence" value="ECO:0007669"/>
    <property type="project" value="InterPro"/>
</dbReference>
<comment type="caution">
    <text evidence="2">The sequence shown here is derived from an EMBL/GenBank/DDBJ whole genome shotgun (WGS) entry which is preliminary data.</text>
</comment>
<proteinExistence type="predicted"/>
<accession>A0A8X9ABG8</accession>
<dbReference type="Proteomes" id="UP000298416">
    <property type="component" value="Unassembled WGS sequence"/>
</dbReference>
<reference evidence="2" key="2">
    <citation type="submission" date="2020-08" db="EMBL/GenBank/DDBJ databases">
        <title>Plant Genome Project.</title>
        <authorList>
            <person name="Zhang R.-G."/>
        </authorList>
    </citation>
    <scope>NUCLEOTIDE SEQUENCE</scope>
    <source>
        <strain evidence="2">Huo1</strain>
        <tissue evidence="2">Leaf</tissue>
    </source>
</reference>
<dbReference type="PANTHER" id="PTHR46286:SF2">
    <property type="entry name" value="VIN3-LIKE PROTEIN 2"/>
    <property type="match status" value="1"/>
</dbReference>
<gene>
    <name evidence="2" type="ORF">SASPL_101719</name>
</gene>
<dbReference type="Pfam" id="PF23380">
    <property type="entry name" value="VIN3_C"/>
    <property type="match status" value="1"/>
</dbReference>
<dbReference type="AlphaFoldDB" id="A0A8X9ABG8"/>
<keyword evidence="3" id="KW-1185">Reference proteome</keyword>
<dbReference type="InterPro" id="IPR056990">
    <property type="entry name" value="VIN3-like_C"/>
</dbReference>
<name>A0A8X9ABG8_SALSN</name>
<sequence length="221" mass="25420">MDSNHVDLLCYRIFLSYSGTSRFFELHKFIEDMKPVMCKLAIQKAEELQISNSSSLLNLSEGLVSNSVHRYKNRADVKSDSREKLVQKRGKEPQSREKCMGVGGIEAETLQVRLTLPEFQVPDTKTSTAAVEKSKGLDEDFENIVRIIWGLEQGGHVSMEFRLKFLTWFSWKAREHERRVVRAFMKTMSQTLKLIAFRVCCLRILACYHAFLGCACRASEQ</sequence>
<dbReference type="PANTHER" id="PTHR46286">
    <property type="entry name" value="VIN3-LIKE PROTEIN 2-RELATED"/>
    <property type="match status" value="1"/>
</dbReference>
<dbReference type="EMBL" id="PNBA02000001">
    <property type="protein sequence ID" value="KAG6436817.1"/>
    <property type="molecule type" value="Genomic_DNA"/>
</dbReference>
<dbReference type="GO" id="GO:0040029">
    <property type="term" value="P:epigenetic regulation of gene expression"/>
    <property type="evidence" value="ECO:0007669"/>
    <property type="project" value="InterPro"/>
</dbReference>
<reference evidence="2" key="1">
    <citation type="submission" date="2018-01" db="EMBL/GenBank/DDBJ databases">
        <authorList>
            <person name="Mao J.F."/>
        </authorList>
    </citation>
    <scope>NUCLEOTIDE SEQUENCE</scope>
    <source>
        <strain evidence="2">Huo1</strain>
        <tissue evidence="2">Leaf</tissue>
    </source>
</reference>